<dbReference type="EMBL" id="JAAAJB010000849">
    <property type="protein sequence ID" value="KAG0250555.1"/>
    <property type="molecule type" value="Genomic_DNA"/>
</dbReference>
<dbReference type="GO" id="GO:0000139">
    <property type="term" value="C:Golgi membrane"/>
    <property type="evidence" value="ECO:0007669"/>
    <property type="project" value="UniProtKB-SubCell"/>
</dbReference>
<evidence type="ECO:0000256" key="1">
    <source>
        <dbReference type="ARBA" id="ARBA00004323"/>
    </source>
</evidence>
<gene>
    <name evidence="13" type="primary">BETA3GALT6</name>
    <name evidence="13" type="ORF">DFQ27_009342</name>
</gene>
<dbReference type="AlphaFoldDB" id="A0A9P6PQG1"/>
<dbReference type="Pfam" id="PF12326">
    <property type="entry name" value="EOS1"/>
    <property type="match status" value="1"/>
</dbReference>
<dbReference type="OrthoDB" id="2139606at2759"/>
<evidence type="ECO:0000256" key="10">
    <source>
        <dbReference type="ARBA" id="ARBA00023136"/>
    </source>
</evidence>
<feature type="transmembrane region" description="Helical" evidence="11">
    <location>
        <begin position="127"/>
        <end position="148"/>
    </location>
</feature>
<dbReference type="SUPFAM" id="SSF53448">
    <property type="entry name" value="Nucleotide-diphospho-sugar transferases"/>
    <property type="match status" value="1"/>
</dbReference>
<keyword evidence="7" id="KW-0735">Signal-anchor</keyword>
<dbReference type="GO" id="GO:0005789">
    <property type="term" value="C:endoplasmic reticulum membrane"/>
    <property type="evidence" value="ECO:0007669"/>
    <property type="project" value="InterPro"/>
</dbReference>
<sequence length="1022" mass="116583">MPPMQPPLYSLRSVPLQYLRFSRALRILCLCPAIWGVYGHFLQIKEIHQRDAREMLTLKSTVLDNYVGILWCLLDGLWSFYLTNGLVRRWFTYYEPRPALIRQFTLATIFWFSVASIVNFFGSDQPIWPWMLIAVILAVAQTIQHIHFRFRGMYKMDVVMRPRGDTRALILKTLIVPGGIVSFLTMIMLLYQNALRPSTSETLATNAISAISTINSGKAVIGAAKLQVLILVLSSWSPKGFEKRQTFRETTLKLMPPMSPDISYMYKFVLGEPPSARVKSSLGNKIQEEQEMHDDLLLLQVSDKYEDLSLKVFKAMEWSNQYKFDFLCKTDDDIFVRWDTVASELMDLGPTHYYWRGLAHWNMIPITNKANKNIDSQFKLGTLPPFTAGSLYILSRDIISILTYPGPRLFTKNEDQNIGIWLHPFNIRPIHDRRMQQWDVCEDDMIAKHFSDAFEPLESMHDMYKNIKEHRSMCHGFRQHFCAACYSCIGRANHWRDWGFDCDSIRGVTMLGRNDLYQAGGSGSGAGGGGAGAIEIMDEMPRFKKNEEWIVPGVLTESSSIFSDTDDWGRLHWAIWTTDPSSTWLLRHYQTIDSLFVQNPNAVLIVLSNTLPAQFFADYTKHGYKIHVLPFSKETLLKRRWFFGPRSEEWLKRWDDWEKGGQFFPIHLSDYLRLVVLYKYGGLYMDLDAMWLRPPGNGMAEFIGSDVSDTDSDRSWTLDERNTYLPNGVMRFRRGRAMFRHIAEDVFSLANYDAECFNCGGPKAFTVYAKAHRSDMEKSGVVILPREALYPYNWREIEAGIKASSDAEQELARIEERSIGLHLYGKVTNKKSIEHGSVVDLAARKWSLDLSRFASGGLADHAPGLKLQGPKTIYYRMAMTGRALDLKHSLLDKVPGAFRGVDAVFVRGFDMASLSTTTGAGVQQHQQQQPVPKVRRKAMIQISVRDGQISMDGTTGAGTRRVEMDLGDTTTLAQLNLALSRIVYRPPAVGLTTWQGKDVVSIQVQFGELKENLSVEVVRRTA</sequence>
<proteinExistence type="inferred from homology"/>
<protein>
    <submittedName>
        <fullName evidence="13">Beta-1,3-galactosyltransferase 6</fullName>
    </submittedName>
</protein>
<dbReference type="InterPro" id="IPR021100">
    <property type="entry name" value="N-glycosylation_EOS1"/>
</dbReference>
<evidence type="ECO:0000256" key="9">
    <source>
        <dbReference type="ARBA" id="ARBA00023034"/>
    </source>
</evidence>
<keyword evidence="8 11" id="KW-1133">Transmembrane helix</keyword>
<feature type="transmembrane region" description="Helical" evidence="11">
    <location>
        <begin position="169"/>
        <end position="191"/>
    </location>
</feature>
<dbReference type="GO" id="GO:0034599">
    <property type="term" value="P:cellular response to oxidative stress"/>
    <property type="evidence" value="ECO:0007669"/>
    <property type="project" value="InterPro"/>
</dbReference>
<name>A0A9P6PQG1_9FUNG</name>
<feature type="transmembrane region" description="Helical" evidence="11">
    <location>
        <begin position="66"/>
        <end position="87"/>
    </location>
</feature>
<reference evidence="13" key="1">
    <citation type="journal article" date="2020" name="Fungal Divers.">
        <title>Resolving the Mortierellaceae phylogeny through synthesis of multi-gene phylogenetics and phylogenomics.</title>
        <authorList>
            <person name="Vandepol N."/>
            <person name="Liber J."/>
            <person name="Desiro A."/>
            <person name="Na H."/>
            <person name="Kennedy M."/>
            <person name="Barry K."/>
            <person name="Grigoriev I.V."/>
            <person name="Miller A.N."/>
            <person name="O'Donnell K."/>
            <person name="Stajich J.E."/>
            <person name="Bonito G."/>
        </authorList>
    </citation>
    <scope>NUCLEOTIDE SEQUENCE</scope>
    <source>
        <strain evidence="13">BC1065</strain>
    </source>
</reference>
<evidence type="ECO:0000256" key="3">
    <source>
        <dbReference type="ARBA" id="ARBA00009003"/>
    </source>
</evidence>
<dbReference type="GO" id="GO:0016758">
    <property type="term" value="F:hexosyltransferase activity"/>
    <property type="evidence" value="ECO:0007669"/>
    <property type="project" value="InterPro"/>
</dbReference>
<dbReference type="InterPro" id="IPR007577">
    <property type="entry name" value="GlycoTrfase_DXD_sugar-bd_CS"/>
</dbReference>
<dbReference type="InterPro" id="IPR002659">
    <property type="entry name" value="Glyco_trans_31"/>
</dbReference>
<dbReference type="InterPro" id="IPR029044">
    <property type="entry name" value="Nucleotide-diphossugar_trans"/>
</dbReference>
<evidence type="ECO:0000259" key="12">
    <source>
        <dbReference type="Pfam" id="PF04572"/>
    </source>
</evidence>
<evidence type="ECO:0000256" key="11">
    <source>
        <dbReference type="SAM" id="Phobius"/>
    </source>
</evidence>
<evidence type="ECO:0000256" key="5">
    <source>
        <dbReference type="ARBA" id="ARBA00022679"/>
    </source>
</evidence>
<accession>A0A9P6PQG1</accession>
<keyword evidence="6 11" id="KW-0812">Transmembrane</keyword>
<evidence type="ECO:0000256" key="7">
    <source>
        <dbReference type="ARBA" id="ARBA00022968"/>
    </source>
</evidence>
<evidence type="ECO:0000256" key="4">
    <source>
        <dbReference type="ARBA" id="ARBA00022676"/>
    </source>
</evidence>
<dbReference type="Gene3D" id="3.90.550.50">
    <property type="match status" value="1"/>
</dbReference>
<keyword evidence="10 11" id="KW-0472">Membrane</keyword>
<keyword evidence="4" id="KW-0328">Glycosyltransferase</keyword>
<dbReference type="InterPro" id="IPR007652">
    <property type="entry name" value="A1-4-GlycosylTfrase_dom"/>
</dbReference>
<dbReference type="Pfam" id="PF01762">
    <property type="entry name" value="Galactosyl_T"/>
    <property type="match status" value="1"/>
</dbReference>
<feature type="domain" description="Alpha 1,4-glycosyltransferase" evidence="12">
    <location>
        <begin position="750"/>
        <end position="837"/>
    </location>
</feature>
<keyword evidence="5" id="KW-0808">Transferase</keyword>
<feature type="transmembrane region" description="Helical" evidence="11">
    <location>
        <begin position="99"/>
        <end position="121"/>
    </location>
</feature>
<keyword evidence="14" id="KW-1185">Reference proteome</keyword>
<dbReference type="PANTHER" id="PTHR11214">
    <property type="entry name" value="BETA-1,3-N-ACETYLGLUCOSAMINYLTRANSFERASE"/>
    <property type="match status" value="1"/>
</dbReference>
<keyword evidence="9" id="KW-0333">Golgi apparatus</keyword>
<comment type="similarity">
    <text evidence="3">Belongs to the glycosyltransferase 32 family.</text>
</comment>
<evidence type="ECO:0000313" key="13">
    <source>
        <dbReference type="EMBL" id="KAG0250555.1"/>
    </source>
</evidence>
<comment type="subcellular location">
    <subcellularLocation>
        <location evidence="1">Golgi apparatus membrane</location>
        <topology evidence="1">Single-pass type II membrane protein</topology>
    </subcellularLocation>
</comment>
<comment type="caution">
    <text evidence="13">The sequence shown here is derived from an EMBL/GenBank/DDBJ whole genome shotgun (WGS) entry which is preliminary data.</text>
</comment>
<evidence type="ECO:0000256" key="8">
    <source>
        <dbReference type="ARBA" id="ARBA00022989"/>
    </source>
</evidence>
<evidence type="ECO:0000256" key="6">
    <source>
        <dbReference type="ARBA" id="ARBA00022692"/>
    </source>
</evidence>
<evidence type="ECO:0000256" key="2">
    <source>
        <dbReference type="ARBA" id="ARBA00008661"/>
    </source>
</evidence>
<dbReference type="Pfam" id="PF04488">
    <property type="entry name" value="Gly_transf_sug"/>
    <property type="match status" value="1"/>
</dbReference>
<organism evidence="13 14">
    <name type="scientific">Actinomortierella ambigua</name>
    <dbReference type="NCBI Taxonomy" id="1343610"/>
    <lineage>
        <taxon>Eukaryota</taxon>
        <taxon>Fungi</taxon>
        <taxon>Fungi incertae sedis</taxon>
        <taxon>Mucoromycota</taxon>
        <taxon>Mortierellomycotina</taxon>
        <taxon>Mortierellomycetes</taxon>
        <taxon>Mortierellales</taxon>
        <taxon>Mortierellaceae</taxon>
        <taxon>Actinomortierella</taxon>
    </lineage>
</organism>
<dbReference type="Pfam" id="PF04572">
    <property type="entry name" value="Gb3_synth"/>
    <property type="match status" value="1"/>
</dbReference>
<dbReference type="GO" id="GO:0006493">
    <property type="term" value="P:protein O-linked glycosylation"/>
    <property type="evidence" value="ECO:0007669"/>
    <property type="project" value="TreeGrafter"/>
</dbReference>
<dbReference type="PANTHER" id="PTHR11214:SF3">
    <property type="entry name" value="BETA-1,3-GALACTOSYLTRANSFERASE 6"/>
    <property type="match status" value="1"/>
</dbReference>
<dbReference type="Proteomes" id="UP000807716">
    <property type="component" value="Unassembled WGS sequence"/>
</dbReference>
<evidence type="ECO:0000313" key="14">
    <source>
        <dbReference type="Proteomes" id="UP000807716"/>
    </source>
</evidence>
<dbReference type="Gene3D" id="3.90.550.20">
    <property type="match status" value="1"/>
</dbReference>
<comment type="similarity">
    <text evidence="2">Belongs to the glycosyltransferase 31 family.</text>
</comment>